<feature type="region of interest" description="Disordered" evidence="1">
    <location>
        <begin position="71"/>
        <end position="98"/>
    </location>
</feature>
<organism evidence="2 3">
    <name type="scientific">Zingiber officinale</name>
    <name type="common">Ginger</name>
    <name type="synonym">Amomum zingiber</name>
    <dbReference type="NCBI Taxonomy" id="94328"/>
    <lineage>
        <taxon>Eukaryota</taxon>
        <taxon>Viridiplantae</taxon>
        <taxon>Streptophyta</taxon>
        <taxon>Embryophyta</taxon>
        <taxon>Tracheophyta</taxon>
        <taxon>Spermatophyta</taxon>
        <taxon>Magnoliopsida</taxon>
        <taxon>Liliopsida</taxon>
        <taxon>Zingiberales</taxon>
        <taxon>Zingiberaceae</taxon>
        <taxon>Zingiber</taxon>
    </lineage>
</organism>
<reference evidence="2 3" key="1">
    <citation type="submission" date="2020-08" db="EMBL/GenBank/DDBJ databases">
        <title>Plant Genome Project.</title>
        <authorList>
            <person name="Zhang R.-G."/>
        </authorList>
    </citation>
    <scope>NUCLEOTIDE SEQUENCE [LARGE SCALE GENOMIC DNA]</scope>
    <source>
        <tissue evidence="2">Rhizome</tissue>
    </source>
</reference>
<evidence type="ECO:0000313" key="2">
    <source>
        <dbReference type="EMBL" id="KAG6531021.1"/>
    </source>
</evidence>
<dbReference type="Proteomes" id="UP000734854">
    <property type="component" value="Unassembled WGS sequence"/>
</dbReference>
<evidence type="ECO:0000256" key="1">
    <source>
        <dbReference type="SAM" id="MobiDB-lite"/>
    </source>
</evidence>
<protein>
    <submittedName>
        <fullName evidence="2">Uncharacterized protein</fullName>
    </submittedName>
</protein>
<gene>
    <name evidence="2" type="ORF">ZIOFF_004791</name>
</gene>
<dbReference type="OrthoDB" id="1934145at2759"/>
<accession>A0A8J5I0X2</accession>
<proteinExistence type="predicted"/>
<dbReference type="AlphaFoldDB" id="A0A8J5I0X2"/>
<sequence length="187" mass="19789">MAGLKICSPFPSTLNAPPAAVVTRRTHFISVAPLAAADEDAPAELDASAESPIVDDDPSFETRLNQIRVKYRSGSGKKAEQRKSRKAPGGGGTKKGSVLLPPVPLREPVAAGGVKVEAGFTPYSERLHGKLAGLGLAALLLVELGSGQGLFRYHSPAIIFIQIYTVAAAGTLFIKFEKEKISVWPEK</sequence>
<keyword evidence="3" id="KW-1185">Reference proteome</keyword>
<evidence type="ECO:0000313" key="3">
    <source>
        <dbReference type="Proteomes" id="UP000734854"/>
    </source>
</evidence>
<comment type="caution">
    <text evidence="2">The sequence shown here is derived from an EMBL/GenBank/DDBJ whole genome shotgun (WGS) entry which is preliminary data.</text>
</comment>
<name>A0A8J5I0X2_ZINOF</name>
<dbReference type="EMBL" id="JACMSC010000002">
    <property type="protein sequence ID" value="KAG6531021.1"/>
    <property type="molecule type" value="Genomic_DNA"/>
</dbReference>